<evidence type="ECO:0000313" key="11">
    <source>
        <dbReference type="EMBL" id="KAF5592492.1"/>
    </source>
</evidence>
<dbReference type="OrthoDB" id="9993796at2759"/>
<sequence>MATSLNIEDDLYWLPSPASASKCETVKSLKVAVIGAGIGGLMAAVTLLDAGHDVEIYERSQFKNEVGAAIMAPPNSARILAHYGVDVKRSQATANENFIFYPDSSDLNKSITMPITHCAAKYKAPFYFFHRVDLHHELRKLATEPTPTRSRVGRIRLATAVSSVEIDGTVTLDDKTTVKKDLIVAADGIRASFLQTILGHKIEAEHKMSMLRFMVPTEELEQNAETLALFKEGFSSAKIVYHGDKSAVFYGCRNGTLQNVGILYPVDGAVQHDSRSGVALSDAVYDRVAGDFPPVIRSICRRERIVGQWPLYVRQPLERYAQGRIVVIGDAAHPMPPTRGQGASMAIEDAAALGILLSDLDSEDDVSLRLELFSKLRAPRVASTQVISSMHQWDPTKVKESEKRFFNGKIPQTQLDLEEYSYANNVIRDAWQLKEQCKSNRHIVNIHGAMPRILIVGTGSIGIVYSVIFTRAGAEVVCVCRSNYDEAKASGLRLESQLFGGQTIHPTVVSSVDEAVRTSDEPFDYIVVTTKSFPGTQLQSLQSLKPVLNNTVTSVVLLQNGIGIEKDYHQEYPDTQIISGVVYMPTSRTSSTSVKHTEVERLYLGPSPFGNEHDLARGLSTVLRAGGATVSVCEDIQGERWKKIVANGTWNPLCALSRCRDLQLLAASPLTLQVVNDIMREICAVAAACGYAKYANEEAIAFQLSRSRARDYPGVEPSMMADMGAGREMEVEAILGGIMNVAIGQSSGY</sequence>
<dbReference type="GO" id="GO:0008677">
    <property type="term" value="F:2-dehydropantoate 2-reductase activity"/>
    <property type="evidence" value="ECO:0007669"/>
    <property type="project" value="InterPro"/>
</dbReference>
<dbReference type="GO" id="GO:0071949">
    <property type="term" value="F:FAD binding"/>
    <property type="evidence" value="ECO:0007669"/>
    <property type="project" value="InterPro"/>
</dbReference>
<dbReference type="Pfam" id="PF02558">
    <property type="entry name" value="ApbA"/>
    <property type="match status" value="1"/>
</dbReference>
<dbReference type="Gene3D" id="3.50.50.60">
    <property type="entry name" value="FAD/NAD(P)-binding domain"/>
    <property type="match status" value="1"/>
</dbReference>
<dbReference type="InterPro" id="IPR036188">
    <property type="entry name" value="FAD/NAD-bd_sf"/>
</dbReference>
<evidence type="ECO:0000259" key="9">
    <source>
        <dbReference type="Pfam" id="PF02558"/>
    </source>
</evidence>
<dbReference type="Pfam" id="PF08546">
    <property type="entry name" value="ApbA_C"/>
    <property type="match status" value="1"/>
</dbReference>
<keyword evidence="6" id="KW-0560">Oxidoreductase</keyword>
<keyword evidence="5" id="KW-0521">NADP</keyword>
<feature type="domain" description="FAD-binding" evidence="8">
    <location>
        <begin position="29"/>
        <end position="382"/>
    </location>
</feature>
<dbReference type="AlphaFoldDB" id="A0A8H5P9L1"/>
<dbReference type="InterPro" id="IPR008927">
    <property type="entry name" value="6-PGluconate_DH-like_C_sf"/>
</dbReference>
<dbReference type="InterPro" id="IPR003710">
    <property type="entry name" value="ApbA"/>
</dbReference>
<dbReference type="SUPFAM" id="SSF51735">
    <property type="entry name" value="NAD(P)-binding Rossmann-fold domains"/>
    <property type="match status" value="1"/>
</dbReference>
<comment type="similarity">
    <text evidence="2">Belongs to the paxM FAD-dependent monooxygenase family.</text>
</comment>
<comment type="similarity">
    <text evidence="1">Belongs to the ketopantoate reductase family.</text>
</comment>
<feature type="domain" description="Ketopantoate reductase C-terminal" evidence="10">
    <location>
        <begin position="635"/>
        <end position="742"/>
    </location>
</feature>
<protein>
    <submittedName>
        <fullName evidence="11">Salicylate hydroxylase</fullName>
    </submittedName>
</protein>
<dbReference type="Gene3D" id="1.10.1040.10">
    <property type="entry name" value="N-(1-d-carboxylethyl)-l-norvaline Dehydrogenase, domain 2"/>
    <property type="match status" value="1"/>
</dbReference>
<dbReference type="InterPro" id="IPR036291">
    <property type="entry name" value="NAD(P)-bd_dom_sf"/>
</dbReference>
<dbReference type="NCBIfam" id="TIGR00745">
    <property type="entry name" value="apbA_panE"/>
    <property type="match status" value="1"/>
</dbReference>
<keyword evidence="3" id="KW-0285">Flavoprotein</keyword>
<accession>A0A8H5P9L1</accession>
<dbReference type="PANTHER" id="PTHR13789:SF314">
    <property type="entry name" value="FAD-BINDING DOMAIN-CONTAINING PROTEIN"/>
    <property type="match status" value="1"/>
</dbReference>
<evidence type="ECO:0000256" key="5">
    <source>
        <dbReference type="ARBA" id="ARBA00022857"/>
    </source>
</evidence>
<evidence type="ECO:0000256" key="2">
    <source>
        <dbReference type="ARBA" id="ARBA00007992"/>
    </source>
</evidence>
<dbReference type="InterPro" id="IPR013332">
    <property type="entry name" value="KPR_N"/>
</dbReference>
<dbReference type="Proteomes" id="UP000546213">
    <property type="component" value="Unassembled WGS sequence"/>
</dbReference>
<dbReference type="PANTHER" id="PTHR13789">
    <property type="entry name" value="MONOOXYGENASE"/>
    <property type="match status" value="1"/>
</dbReference>
<dbReference type="InterPro" id="IPR013752">
    <property type="entry name" value="KPA_reductase"/>
</dbReference>
<organism evidence="11 12">
    <name type="scientific">Fusarium pseudocircinatum</name>
    <dbReference type="NCBI Taxonomy" id="56676"/>
    <lineage>
        <taxon>Eukaryota</taxon>
        <taxon>Fungi</taxon>
        <taxon>Dikarya</taxon>
        <taxon>Ascomycota</taxon>
        <taxon>Pezizomycotina</taxon>
        <taxon>Sordariomycetes</taxon>
        <taxon>Hypocreomycetidae</taxon>
        <taxon>Hypocreales</taxon>
        <taxon>Nectriaceae</taxon>
        <taxon>Fusarium</taxon>
        <taxon>Fusarium fujikuroi species complex</taxon>
    </lineage>
</organism>
<evidence type="ECO:0000313" key="12">
    <source>
        <dbReference type="Proteomes" id="UP000546213"/>
    </source>
</evidence>
<dbReference type="EMBL" id="JAAOAS010000119">
    <property type="protein sequence ID" value="KAF5592492.1"/>
    <property type="molecule type" value="Genomic_DNA"/>
</dbReference>
<evidence type="ECO:0000256" key="6">
    <source>
        <dbReference type="ARBA" id="ARBA00023002"/>
    </source>
</evidence>
<comment type="caution">
    <text evidence="11">The sequence shown here is derived from an EMBL/GenBank/DDBJ whole genome shotgun (WGS) entry which is preliminary data.</text>
</comment>
<keyword evidence="7" id="KW-0503">Monooxygenase</keyword>
<dbReference type="SUPFAM" id="SSF51905">
    <property type="entry name" value="FAD/NAD(P)-binding domain"/>
    <property type="match status" value="1"/>
</dbReference>
<evidence type="ECO:0000256" key="7">
    <source>
        <dbReference type="ARBA" id="ARBA00023033"/>
    </source>
</evidence>
<evidence type="ECO:0000256" key="1">
    <source>
        <dbReference type="ARBA" id="ARBA00007870"/>
    </source>
</evidence>
<feature type="domain" description="Ketopantoate reductase N-terminal" evidence="9">
    <location>
        <begin position="453"/>
        <end position="606"/>
    </location>
</feature>
<dbReference type="GO" id="GO:0004497">
    <property type="term" value="F:monooxygenase activity"/>
    <property type="evidence" value="ECO:0007669"/>
    <property type="project" value="UniProtKB-KW"/>
</dbReference>
<dbReference type="InterPro" id="IPR002938">
    <property type="entry name" value="FAD-bd"/>
</dbReference>
<dbReference type="Gene3D" id="3.40.50.720">
    <property type="entry name" value="NAD(P)-binding Rossmann-like Domain"/>
    <property type="match status" value="1"/>
</dbReference>
<gene>
    <name evidence="11" type="ORF">FPCIR_5657</name>
</gene>
<keyword evidence="12" id="KW-1185">Reference proteome</keyword>
<dbReference type="FunFam" id="1.10.1040.10:FF:000017">
    <property type="entry name" value="2-dehydropantoate 2-reductase"/>
    <property type="match status" value="1"/>
</dbReference>
<dbReference type="InterPro" id="IPR050493">
    <property type="entry name" value="FAD-dep_Monooxygenase_BioMet"/>
</dbReference>
<evidence type="ECO:0000259" key="8">
    <source>
        <dbReference type="Pfam" id="PF01494"/>
    </source>
</evidence>
<dbReference type="InterPro" id="IPR013328">
    <property type="entry name" value="6PGD_dom2"/>
</dbReference>
<dbReference type="SUPFAM" id="SSF48179">
    <property type="entry name" value="6-phosphogluconate dehydrogenase C-terminal domain-like"/>
    <property type="match status" value="1"/>
</dbReference>
<dbReference type="GO" id="GO:0015940">
    <property type="term" value="P:pantothenate biosynthetic process"/>
    <property type="evidence" value="ECO:0007669"/>
    <property type="project" value="InterPro"/>
</dbReference>
<proteinExistence type="inferred from homology"/>
<evidence type="ECO:0000256" key="3">
    <source>
        <dbReference type="ARBA" id="ARBA00022630"/>
    </source>
</evidence>
<reference evidence="11 12" key="1">
    <citation type="submission" date="2020-05" db="EMBL/GenBank/DDBJ databases">
        <title>Identification and distribution of gene clusters putatively required for synthesis of sphingolipid metabolism inhibitors in phylogenetically diverse species of the filamentous fungus Fusarium.</title>
        <authorList>
            <person name="Kim H.-S."/>
            <person name="Busman M."/>
            <person name="Brown D.W."/>
            <person name="Divon H."/>
            <person name="Uhlig S."/>
            <person name="Proctor R.H."/>
        </authorList>
    </citation>
    <scope>NUCLEOTIDE SEQUENCE [LARGE SCALE GENOMIC DNA]</scope>
    <source>
        <strain evidence="11 12">NRRL 36939</strain>
    </source>
</reference>
<evidence type="ECO:0000256" key="4">
    <source>
        <dbReference type="ARBA" id="ARBA00022827"/>
    </source>
</evidence>
<name>A0A8H5P9L1_9HYPO</name>
<dbReference type="Pfam" id="PF01494">
    <property type="entry name" value="FAD_binding_3"/>
    <property type="match status" value="1"/>
</dbReference>
<keyword evidence="4" id="KW-0274">FAD</keyword>
<evidence type="ECO:0000259" key="10">
    <source>
        <dbReference type="Pfam" id="PF08546"/>
    </source>
</evidence>
<dbReference type="PRINTS" id="PR00420">
    <property type="entry name" value="RNGMNOXGNASE"/>
</dbReference>